<organism evidence="3">
    <name type="scientific">Tanacetum cinerariifolium</name>
    <name type="common">Dalmatian daisy</name>
    <name type="synonym">Chrysanthemum cinerariifolium</name>
    <dbReference type="NCBI Taxonomy" id="118510"/>
    <lineage>
        <taxon>Eukaryota</taxon>
        <taxon>Viridiplantae</taxon>
        <taxon>Streptophyta</taxon>
        <taxon>Embryophyta</taxon>
        <taxon>Tracheophyta</taxon>
        <taxon>Spermatophyta</taxon>
        <taxon>Magnoliopsida</taxon>
        <taxon>eudicotyledons</taxon>
        <taxon>Gunneridae</taxon>
        <taxon>Pentapetalae</taxon>
        <taxon>asterids</taxon>
        <taxon>campanulids</taxon>
        <taxon>Asterales</taxon>
        <taxon>Asteraceae</taxon>
        <taxon>Asteroideae</taxon>
        <taxon>Anthemideae</taxon>
        <taxon>Anthemidinae</taxon>
        <taxon>Tanacetum</taxon>
    </lineage>
</organism>
<dbReference type="PANTHER" id="PTHR33121:SF79">
    <property type="entry name" value="CYCLIC DI-GMP PHOSPHODIESTERASE PDED-RELATED"/>
    <property type="match status" value="1"/>
</dbReference>
<feature type="non-terminal residue" evidence="3">
    <location>
        <position position="1"/>
    </location>
</feature>
<dbReference type="SUPFAM" id="SSF141868">
    <property type="entry name" value="EAL domain-like"/>
    <property type="match status" value="1"/>
</dbReference>
<protein>
    <submittedName>
        <fullName evidence="3">Diguanylate phosphodiesterase</fullName>
    </submittedName>
</protein>
<reference evidence="3" key="1">
    <citation type="journal article" date="2019" name="Sci. Rep.">
        <title>Draft genome of Tanacetum cinerariifolium, the natural source of mosquito coil.</title>
        <authorList>
            <person name="Yamashiro T."/>
            <person name="Shiraishi A."/>
            <person name="Satake H."/>
            <person name="Nakayama K."/>
        </authorList>
    </citation>
    <scope>NUCLEOTIDE SEQUENCE</scope>
</reference>
<dbReference type="PANTHER" id="PTHR33121">
    <property type="entry name" value="CYCLIC DI-GMP PHOSPHODIESTERASE PDEF"/>
    <property type="match status" value="1"/>
</dbReference>
<feature type="region of interest" description="Disordered" evidence="1">
    <location>
        <begin position="144"/>
        <end position="165"/>
    </location>
</feature>
<evidence type="ECO:0000259" key="2">
    <source>
        <dbReference type="PROSITE" id="PS50883"/>
    </source>
</evidence>
<evidence type="ECO:0000256" key="1">
    <source>
        <dbReference type="SAM" id="MobiDB-lite"/>
    </source>
</evidence>
<dbReference type="InterPro" id="IPR050706">
    <property type="entry name" value="Cyclic-di-GMP_PDE-like"/>
</dbReference>
<comment type="caution">
    <text evidence="3">The sequence shown here is derived from an EMBL/GenBank/DDBJ whole genome shotgun (WGS) entry which is preliminary data.</text>
</comment>
<dbReference type="EMBL" id="BKCJ011446103">
    <property type="protein sequence ID" value="GFD34397.1"/>
    <property type="molecule type" value="Genomic_DNA"/>
</dbReference>
<dbReference type="SMART" id="SM00052">
    <property type="entry name" value="EAL"/>
    <property type="match status" value="1"/>
</dbReference>
<proteinExistence type="predicted"/>
<evidence type="ECO:0000313" key="3">
    <source>
        <dbReference type="EMBL" id="GFD34397.1"/>
    </source>
</evidence>
<dbReference type="InterPro" id="IPR001633">
    <property type="entry name" value="EAL_dom"/>
</dbReference>
<dbReference type="AlphaFoldDB" id="A0A699VGL1"/>
<gene>
    <name evidence="3" type="ORF">Tci_906366</name>
</gene>
<dbReference type="Pfam" id="PF00563">
    <property type="entry name" value="EAL"/>
    <property type="match status" value="1"/>
</dbReference>
<sequence>SEMLDNSQVQANRLIFEVTESATLANPEQAALHLRGFRDRGVAISMDDYGTGQSTLTYLRQLPLSELKIDRSFVQHAHLNRADELMVRSTIDLAHNLGLKVVAEGIEEEGCLNLLREAGCDMAQGYLISRPLPSADLQRFLIEEAQGPPQRPDHRGSSSEPCLSS</sequence>
<feature type="domain" description="EAL" evidence="2">
    <location>
        <begin position="1"/>
        <end position="145"/>
    </location>
</feature>
<dbReference type="CDD" id="cd01948">
    <property type="entry name" value="EAL"/>
    <property type="match status" value="1"/>
</dbReference>
<name>A0A699VGL1_TANCI</name>
<accession>A0A699VGL1</accession>
<dbReference type="Gene3D" id="3.20.20.450">
    <property type="entry name" value="EAL domain"/>
    <property type="match status" value="1"/>
</dbReference>
<dbReference type="GO" id="GO:0071111">
    <property type="term" value="F:cyclic-guanylate-specific phosphodiesterase activity"/>
    <property type="evidence" value="ECO:0007669"/>
    <property type="project" value="InterPro"/>
</dbReference>
<dbReference type="PROSITE" id="PS50883">
    <property type="entry name" value="EAL"/>
    <property type="match status" value="1"/>
</dbReference>
<dbReference type="InterPro" id="IPR035919">
    <property type="entry name" value="EAL_sf"/>
</dbReference>